<evidence type="ECO:0000313" key="6">
    <source>
        <dbReference type="Proteomes" id="UP001085076"/>
    </source>
</evidence>
<keyword evidence="6" id="KW-1185">Reference proteome</keyword>
<dbReference type="PANTHER" id="PTHR13935">
    <property type="entry name" value="ACHAETE-SCUTE TRANSCRIPTION FACTOR-RELATED"/>
    <property type="match status" value="1"/>
</dbReference>
<feature type="coiled-coil region" evidence="4">
    <location>
        <begin position="62"/>
        <end position="89"/>
    </location>
</feature>
<gene>
    <name evidence="5" type="ORF">J5N97_005580</name>
</gene>
<dbReference type="Proteomes" id="UP001085076">
    <property type="component" value="Miscellaneous, Linkage group lg01"/>
</dbReference>
<evidence type="ECO:0000256" key="2">
    <source>
        <dbReference type="ARBA" id="ARBA00023015"/>
    </source>
</evidence>
<keyword evidence="4" id="KW-0175">Coiled coil</keyword>
<keyword evidence="3" id="KW-0804">Transcription</keyword>
<dbReference type="SUPFAM" id="SSF47459">
    <property type="entry name" value="HLH, helix-loop-helix DNA-binding domain"/>
    <property type="match status" value="1"/>
</dbReference>
<reference evidence="5" key="2">
    <citation type="journal article" date="2022" name="Hortic Res">
        <title>The genome of Dioscorea zingiberensis sheds light on the biosynthesis, origin and evolution of the medicinally important diosgenin saponins.</title>
        <authorList>
            <person name="Li Y."/>
            <person name="Tan C."/>
            <person name="Li Z."/>
            <person name="Guo J."/>
            <person name="Li S."/>
            <person name="Chen X."/>
            <person name="Wang C."/>
            <person name="Dai X."/>
            <person name="Yang H."/>
            <person name="Song W."/>
            <person name="Hou L."/>
            <person name="Xu J."/>
            <person name="Tong Z."/>
            <person name="Xu A."/>
            <person name="Yuan X."/>
            <person name="Wang W."/>
            <person name="Yang Q."/>
            <person name="Chen L."/>
            <person name="Sun Z."/>
            <person name="Wang K."/>
            <person name="Pan B."/>
            <person name="Chen J."/>
            <person name="Bao Y."/>
            <person name="Liu F."/>
            <person name="Qi X."/>
            <person name="Gang D.R."/>
            <person name="Wen J."/>
            <person name="Li J."/>
        </authorList>
    </citation>
    <scope>NUCLEOTIDE SEQUENCE</scope>
    <source>
        <strain evidence="5">Dzin_1.0</strain>
    </source>
</reference>
<dbReference type="InterPro" id="IPR036638">
    <property type="entry name" value="HLH_DNA-bd_sf"/>
</dbReference>
<protein>
    <recommendedName>
        <fullName evidence="7">BHLH domain-containing protein</fullName>
    </recommendedName>
</protein>
<dbReference type="GO" id="GO:0000981">
    <property type="term" value="F:DNA-binding transcription factor activity, RNA polymerase II-specific"/>
    <property type="evidence" value="ECO:0007669"/>
    <property type="project" value="TreeGrafter"/>
</dbReference>
<comment type="caution">
    <text evidence="5">The sequence shown here is derived from an EMBL/GenBank/DDBJ whole genome shotgun (WGS) entry which is preliminary data.</text>
</comment>
<evidence type="ECO:0008006" key="7">
    <source>
        <dbReference type="Google" id="ProtNLM"/>
    </source>
</evidence>
<dbReference type="PANTHER" id="PTHR13935:SF46">
    <property type="entry name" value="TRANSCRIPTION FACTOR BHLH167-RELATED"/>
    <property type="match status" value="1"/>
</dbReference>
<dbReference type="GO" id="GO:0090575">
    <property type="term" value="C:RNA polymerase II transcription regulator complex"/>
    <property type="evidence" value="ECO:0007669"/>
    <property type="project" value="TreeGrafter"/>
</dbReference>
<dbReference type="Gene3D" id="4.10.280.10">
    <property type="entry name" value="Helix-loop-helix DNA-binding domain"/>
    <property type="match status" value="1"/>
</dbReference>
<comment type="similarity">
    <text evidence="1">Belongs to the bHLH protein family.</text>
</comment>
<dbReference type="OrthoDB" id="1870484at2759"/>
<evidence type="ECO:0000256" key="3">
    <source>
        <dbReference type="ARBA" id="ARBA00023163"/>
    </source>
</evidence>
<dbReference type="GO" id="GO:0046983">
    <property type="term" value="F:protein dimerization activity"/>
    <property type="evidence" value="ECO:0007669"/>
    <property type="project" value="InterPro"/>
</dbReference>
<organism evidence="5 6">
    <name type="scientific">Dioscorea zingiberensis</name>
    <dbReference type="NCBI Taxonomy" id="325984"/>
    <lineage>
        <taxon>Eukaryota</taxon>
        <taxon>Viridiplantae</taxon>
        <taxon>Streptophyta</taxon>
        <taxon>Embryophyta</taxon>
        <taxon>Tracheophyta</taxon>
        <taxon>Spermatophyta</taxon>
        <taxon>Magnoliopsida</taxon>
        <taxon>Liliopsida</taxon>
        <taxon>Dioscoreales</taxon>
        <taxon>Dioscoreaceae</taxon>
        <taxon>Dioscorea</taxon>
    </lineage>
</organism>
<evidence type="ECO:0000313" key="5">
    <source>
        <dbReference type="EMBL" id="KAJ0987224.1"/>
    </source>
</evidence>
<dbReference type="GO" id="GO:0000977">
    <property type="term" value="F:RNA polymerase II transcription regulatory region sequence-specific DNA binding"/>
    <property type="evidence" value="ECO:0007669"/>
    <property type="project" value="TreeGrafter"/>
</dbReference>
<evidence type="ECO:0000256" key="1">
    <source>
        <dbReference type="ARBA" id="ARBA00005510"/>
    </source>
</evidence>
<dbReference type="EMBL" id="JAGGNH010000001">
    <property type="protein sequence ID" value="KAJ0987224.1"/>
    <property type="molecule type" value="Genomic_DNA"/>
</dbReference>
<proteinExistence type="inferred from homology"/>
<dbReference type="AlphaFoldDB" id="A0A9D5D996"/>
<reference evidence="5" key="1">
    <citation type="submission" date="2021-03" db="EMBL/GenBank/DDBJ databases">
        <authorList>
            <person name="Li Z."/>
            <person name="Yang C."/>
        </authorList>
    </citation>
    <scope>NUCLEOTIDE SEQUENCE</scope>
    <source>
        <strain evidence="5">Dzin_1.0</strain>
        <tissue evidence="5">Leaf</tissue>
    </source>
</reference>
<evidence type="ECO:0000256" key="4">
    <source>
        <dbReference type="SAM" id="Coils"/>
    </source>
</evidence>
<keyword evidence="2" id="KW-0805">Transcription regulation</keyword>
<name>A0A9D5D996_9LILI</name>
<dbReference type="InterPro" id="IPR015660">
    <property type="entry name" value="MASH1/Ascl1a-like"/>
</dbReference>
<accession>A0A9D5D996</accession>
<sequence>MEGGSNGSSGGGIKAEKLERKKIEKKRIIMKDLLFQLSSIIPNSQTSALKEYNESGQQDQLLEEATTYIKKLKERVETLELQKKHMSNYMNNGKVTVQVRCLDACMEIVLMSRLMNKSFKLGEVMCILEEEGAEVIHANFSKREDMIMHIIHFQAISSRIGFDKKRMKERLEDLASRWNVVEI</sequence>